<evidence type="ECO:0000256" key="2">
    <source>
        <dbReference type="ARBA" id="ARBA00022801"/>
    </source>
</evidence>
<dbReference type="GO" id="GO:0004650">
    <property type="term" value="F:polygalacturonase activity"/>
    <property type="evidence" value="ECO:0007669"/>
    <property type="project" value="InterPro"/>
</dbReference>
<proteinExistence type="inferred from homology"/>
<dbReference type="Gene3D" id="2.160.20.10">
    <property type="entry name" value="Single-stranded right-handed beta-helix, Pectin lyase-like"/>
    <property type="match status" value="1"/>
</dbReference>
<comment type="similarity">
    <text evidence="1">Belongs to the glycosyl hydrolase 28 family.</text>
</comment>
<organism evidence="5">
    <name type="scientific">marine metagenome</name>
    <dbReference type="NCBI Taxonomy" id="408172"/>
    <lineage>
        <taxon>unclassified sequences</taxon>
        <taxon>metagenomes</taxon>
        <taxon>ecological metagenomes</taxon>
    </lineage>
</organism>
<dbReference type="Pfam" id="PF00295">
    <property type="entry name" value="Glyco_hydro_28"/>
    <property type="match status" value="1"/>
</dbReference>
<dbReference type="InterPro" id="IPR024535">
    <property type="entry name" value="RHGA/B-epi-like_pectate_lyase"/>
</dbReference>
<sequence length="318" mass="34259">KKAMKSRLYTFVAVACLTLFASRSLDAQIYNVRLYGAMPEGKVLATAAVQKAIDVCHAQGGGEVFFPAGKYLLSSVRLKDNVFLRLGPGSAILASRKVDDYAPFKLREESDHEKLVLIVAHDAKNIGIVGSGTIDGRAEHLLAEPKAFDPLIEGQAAKAKDADLPMTRWFTSSPKVQLVSFVDCRNVRVEGITLRRSPLCALEFKWCNEVFARGLTIRSDLERGVDAVGIELDGCRNVVVSDCLIETGADAICLKTNKTEGKAEPCEDVAIGNCILSSSSCAVKLGADSYADFRRISVKGCVIKNSNCGLGIIVRDGA</sequence>
<name>A0A382RSL5_9ZZZZ</name>
<dbReference type="InterPro" id="IPR011050">
    <property type="entry name" value="Pectin_lyase_fold/virulence"/>
</dbReference>
<dbReference type="PANTHER" id="PTHR31339">
    <property type="entry name" value="PECTIN LYASE-RELATED"/>
    <property type="match status" value="1"/>
</dbReference>
<accession>A0A382RSL5</accession>
<dbReference type="InterPro" id="IPR000743">
    <property type="entry name" value="Glyco_hydro_28"/>
</dbReference>
<dbReference type="PANTHER" id="PTHR31339:SF9">
    <property type="entry name" value="PLASMIN AND FIBRONECTIN-BINDING PROTEIN A"/>
    <property type="match status" value="1"/>
</dbReference>
<evidence type="ECO:0000256" key="3">
    <source>
        <dbReference type="ARBA" id="ARBA00023295"/>
    </source>
</evidence>
<dbReference type="SUPFAM" id="SSF51126">
    <property type="entry name" value="Pectin lyase-like"/>
    <property type="match status" value="1"/>
</dbReference>
<dbReference type="GO" id="GO:0005975">
    <property type="term" value="P:carbohydrate metabolic process"/>
    <property type="evidence" value="ECO:0007669"/>
    <property type="project" value="InterPro"/>
</dbReference>
<dbReference type="AlphaFoldDB" id="A0A382RSL5"/>
<keyword evidence="2" id="KW-0378">Hydrolase</keyword>
<protein>
    <recommendedName>
        <fullName evidence="4">Rhamnogalacturonase A/B/Epimerase-like pectate lyase domain-containing protein</fullName>
    </recommendedName>
</protein>
<feature type="non-terminal residue" evidence="5">
    <location>
        <position position="1"/>
    </location>
</feature>
<evidence type="ECO:0000259" key="4">
    <source>
        <dbReference type="Pfam" id="PF12708"/>
    </source>
</evidence>
<dbReference type="Pfam" id="PF12708">
    <property type="entry name" value="Pect-lyase_RHGA_epim"/>
    <property type="match status" value="1"/>
</dbReference>
<evidence type="ECO:0000313" key="5">
    <source>
        <dbReference type="EMBL" id="SVD00679.1"/>
    </source>
</evidence>
<gene>
    <name evidence="5" type="ORF">METZ01_LOCUS353533</name>
</gene>
<dbReference type="InterPro" id="IPR051801">
    <property type="entry name" value="GH28_Enzymes"/>
</dbReference>
<dbReference type="InterPro" id="IPR012334">
    <property type="entry name" value="Pectin_lyas_fold"/>
</dbReference>
<dbReference type="EMBL" id="UINC01123902">
    <property type="protein sequence ID" value="SVD00679.1"/>
    <property type="molecule type" value="Genomic_DNA"/>
</dbReference>
<keyword evidence="3" id="KW-0326">Glycosidase</keyword>
<evidence type="ECO:0000256" key="1">
    <source>
        <dbReference type="ARBA" id="ARBA00008834"/>
    </source>
</evidence>
<feature type="non-terminal residue" evidence="5">
    <location>
        <position position="318"/>
    </location>
</feature>
<reference evidence="5" key="1">
    <citation type="submission" date="2018-05" db="EMBL/GenBank/DDBJ databases">
        <authorList>
            <person name="Lanie J.A."/>
            <person name="Ng W.-L."/>
            <person name="Kazmierczak K.M."/>
            <person name="Andrzejewski T.M."/>
            <person name="Davidsen T.M."/>
            <person name="Wayne K.J."/>
            <person name="Tettelin H."/>
            <person name="Glass J.I."/>
            <person name="Rusch D."/>
            <person name="Podicherti R."/>
            <person name="Tsui H.-C.T."/>
            <person name="Winkler M.E."/>
        </authorList>
    </citation>
    <scope>NUCLEOTIDE SEQUENCE</scope>
</reference>
<feature type="domain" description="Rhamnogalacturonase A/B/Epimerase-like pectate lyase" evidence="4">
    <location>
        <begin position="30"/>
        <end position="75"/>
    </location>
</feature>